<dbReference type="Pfam" id="PF17921">
    <property type="entry name" value="Integrase_H2C2"/>
    <property type="match status" value="1"/>
</dbReference>
<dbReference type="Pfam" id="PF18701">
    <property type="entry name" value="DUF5641"/>
    <property type="match status" value="1"/>
</dbReference>
<dbReference type="AlphaFoldDB" id="A0ABD2W611"/>
<gene>
    <name evidence="3" type="ORF">TKK_017085</name>
</gene>
<reference evidence="3 4" key="1">
    <citation type="journal article" date="2024" name="bioRxiv">
        <title>A reference genome for Trichogramma kaykai: A tiny desert-dwelling parasitoid wasp with competing sex-ratio distorters.</title>
        <authorList>
            <person name="Culotta J."/>
            <person name="Lindsey A.R."/>
        </authorList>
    </citation>
    <scope>NUCLEOTIDE SEQUENCE [LARGE SCALE GENOMIC DNA]</scope>
    <source>
        <strain evidence="3 4">KSX58</strain>
    </source>
</reference>
<organism evidence="3 4">
    <name type="scientific">Trichogramma kaykai</name>
    <dbReference type="NCBI Taxonomy" id="54128"/>
    <lineage>
        <taxon>Eukaryota</taxon>
        <taxon>Metazoa</taxon>
        <taxon>Ecdysozoa</taxon>
        <taxon>Arthropoda</taxon>
        <taxon>Hexapoda</taxon>
        <taxon>Insecta</taxon>
        <taxon>Pterygota</taxon>
        <taxon>Neoptera</taxon>
        <taxon>Endopterygota</taxon>
        <taxon>Hymenoptera</taxon>
        <taxon>Apocrita</taxon>
        <taxon>Proctotrupomorpha</taxon>
        <taxon>Chalcidoidea</taxon>
        <taxon>Trichogrammatidae</taxon>
        <taxon>Trichogramma</taxon>
    </lineage>
</organism>
<dbReference type="Gene3D" id="1.10.340.70">
    <property type="match status" value="1"/>
</dbReference>
<feature type="domain" description="DUF5641" evidence="2">
    <location>
        <begin position="332"/>
        <end position="424"/>
    </location>
</feature>
<dbReference type="PANTHER" id="PTHR47331:SF6">
    <property type="entry name" value="DOUBLECORTIN DOMAIN-CONTAINING PROTEIN"/>
    <property type="match status" value="1"/>
</dbReference>
<dbReference type="PANTHER" id="PTHR47331">
    <property type="entry name" value="PHD-TYPE DOMAIN-CONTAINING PROTEIN"/>
    <property type="match status" value="1"/>
</dbReference>
<evidence type="ECO:0000259" key="2">
    <source>
        <dbReference type="Pfam" id="PF18701"/>
    </source>
</evidence>
<name>A0ABD2W611_9HYME</name>
<comment type="caution">
    <text evidence="3">The sequence shown here is derived from an EMBL/GenBank/DDBJ whole genome shotgun (WGS) entry which is preliminary data.</text>
</comment>
<dbReference type="InterPro" id="IPR040676">
    <property type="entry name" value="DUF5641"/>
</dbReference>
<evidence type="ECO:0000259" key="1">
    <source>
        <dbReference type="Pfam" id="PF17921"/>
    </source>
</evidence>
<accession>A0ABD2W611</accession>
<evidence type="ECO:0000313" key="3">
    <source>
        <dbReference type="EMBL" id="KAL3388016.1"/>
    </source>
</evidence>
<evidence type="ECO:0000313" key="4">
    <source>
        <dbReference type="Proteomes" id="UP001627154"/>
    </source>
</evidence>
<proteinExistence type="predicted"/>
<dbReference type="EMBL" id="JBJJXI010000136">
    <property type="protein sequence ID" value="KAL3388016.1"/>
    <property type="molecule type" value="Genomic_DNA"/>
</dbReference>
<sequence>MVSATQAKLVMWIKKEPQTLKTFEANRVAKIQALKGRIKWRHIRTYENPADALSRGQFPQEFIENQLWFSGPTWLCQSSDQWPSEQIQTIADLPEDIHIGVKERINTEKRIIKIIQGEGFKKEITILHELKDSKRTRLAALDPFMDEDGLLRVGGRLLNASIKSDQRNPILLPSYHHVTDLIIQDYHVHFHHAGIQTTLSNLRHRFWLLDGKNQVRRVIHRCVICIRHRPTIMHGKMGNLPAARVQESYPFQHTGIDYFGPLFIKEKKFRNREINTFAIEVEAILNSRPLWSLSTDPNDPFAITPAHLMIGRPLTMLPEEDVEDEPENRLTVWRFISKARQHFWRRWHLEYLSELQKRQKWHSSSEELKLNDVVIIIDKNTPCMQWKLGVIEEIHPGTDGITRVATIKTAHGHFKRNITQLCRLPVTN</sequence>
<protein>
    <recommendedName>
        <fullName evidence="5">DUF5641 domain-containing protein</fullName>
    </recommendedName>
</protein>
<keyword evidence="4" id="KW-1185">Reference proteome</keyword>
<dbReference type="InterPro" id="IPR041588">
    <property type="entry name" value="Integrase_H2C2"/>
</dbReference>
<feature type="domain" description="Integrase zinc-binding" evidence="1">
    <location>
        <begin position="179"/>
        <end position="230"/>
    </location>
</feature>
<evidence type="ECO:0008006" key="5">
    <source>
        <dbReference type="Google" id="ProtNLM"/>
    </source>
</evidence>
<dbReference type="Proteomes" id="UP001627154">
    <property type="component" value="Unassembled WGS sequence"/>
</dbReference>